<dbReference type="AlphaFoldDB" id="A0A1F5H1V3"/>
<dbReference type="Proteomes" id="UP000176740">
    <property type="component" value="Unassembled WGS sequence"/>
</dbReference>
<accession>A0A1F5H1V3</accession>
<keyword evidence="1" id="KW-0812">Transmembrane</keyword>
<protein>
    <submittedName>
        <fullName evidence="2">Uncharacterized protein</fullName>
    </submittedName>
</protein>
<dbReference type="STRING" id="1797725.A3A49_01320"/>
<comment type="caution">
    <text evidence="2">The sequence shown here is derived from an EMBL/GenBank/DDBJ whole genome shotgun (WGS) entry which is preliminary data.</text>
</comment>
<keyword evidence="1" id="KW-0472">Membrane</keyword>
<evidence type="ECO:0000313" key="2">
    <source>
        <dbReference type="EMBL" id="OGD98103.1"/>
    </source>
</evidence>
<reference evidence="2 3" key="1">
    <citation type="journal article" date="2016" name="Nat. Commun.">
        <title>Thousands of microbial genomes shed light on interconnected biogeochemical processes in an aquifer system.</title>
        <authorList>
            <person name="Anantharaman K."/>
            <person name="Brown C.T."/>
            <person name="Hug L.A."/>
            <person name="Sharon I."/>
            <person name="Castelle C.J."/>
            <person name="Probst A.J."/>
            <person name="Thomas B.C."/>
            <person name="Singh A."/>
            <person name="Wilkins M.J."/>
            <person name="Karaoz U."/>
            <person name="Brodie E.L."/>
            <person name="Williams K.H."/>
            <person name="Hubbard S.S."/>
            <person name="Banfield J.F."/>
        </authorList>
    </citation>
    <scope>NUCLEOTIDE SEQUENCE [LARGE SCALE GENOMIC DNA]</scope>
</reference>
<name>A0A1F5H1V3_9BACT</name>
<proteinExistence type="predicted"/>
<gene>
    <name evidence="2" type="ORF">A3A49_01320</name>
</gene>
<feature type="transmembrane region" description="Helical" evidence="1">
    <location>
        <begin position="12"/>
        <end position="32"/>
    </location>
</feature>
<evidence type="ECO:0000313" key="3">
    <source>
        <dbReference type="Proteomes" id="UP000176740"/>
    </source>
</evidence>
<organism evidence="2 3">
    <name type="scientific">Candidatus Curtissbacteria bacterium RIFCSPLOWO2_01_FULL_38_11b</name>
    <dbReference type="NCBI Taxonomy" id="1797725"/>
    <lineage>
        <taxon>Bacteria</taxon>
        <taxon>Candidatus Curtissiibacteriota</taxon>
    </lineage>
</organism>
<dbReference type="EMBL" id="MFBO01000016">
    <property type="protein sequence ID" value="OGD98103.1"/>
    <property type="molecule type" value="Genomic_DNA"/>
</dbReference>
<keyword evidence="1" id="KW-1133">Transmembrane helix</keyword>
<evidence type="ECO:0000256" key="1">
    <source>
        <dbReference type="SAM" id="Phobius"/>
    </source>
</evidence>
<sequence>MKEKSAQLGFVLPLVLVIVTVLVVFVLPLPIYHGNIYCKVGVPCPQDYWAFEKPLFWYLILPRLSNEWKYNLGPNAGGGATENNTPAPSPDETANWKTYTSPNRTFLLKYPPQLYETKKYIANLPVDWKDEGVMSTSKVWNDFRSADDYRLEFSTRAKKQTETLEEFVQRTVKEQSGEFFNPDNLANAKKKSIEVNGKASLMYQGSLGPAVEHVEVFIPHNNVEVTVIELWSNNPPPSSLQQKILDQILSTFRFE</sequence>
<dbReference type="Gene3D" id="3.40.1000.10">
    <property type="entry name" value="Mog1/PsbP, alpha/beta/alpha sandwich"/>
    <property type="match status" value="1"/>
</dbReference>